<dbReference type="AlphaFoldDB" id="A0A8C6YH15"/>
<keyword evidence="3" id="KW-0238">DNA-binding</keyword>
<feature type="domain" description="HSF-type DNA-binding" evidence="7">
    <location>
        <begin position="6"/>
        <end position="116"/>
    </location>
</feature>
<dbReference type="GeneTree" id="ENSGT00940000155906"/>
<evidence type="ECO:0000313" key="9">
    <source>
        <dbReference type="Proteomes" id="UP000694559"/>
    </source>
</evidence>
<dbReference type="InterPro" id="IPR000232">
    <property type="entry name" value="HSF_DNA-bd"/>
</dbReference>
<dbReference type="Pfam" id="PF00447">
    <property type="entry name" value="HSF_DNA-bind"/>
    <property type="match status" value="1"/>
</dbReference>
<organism evidence="8 9">
    <name type="scientific">Naja naja</name>
    <name type="common">Indian cobra</name>
    <dbReference type="NCBI Taxonomy" id="35670"/>
    <lineage>
        <taxon>Eukaryota</taxon>
        <taxon>Metazoa</taxon>
        <taxon>Chordata</taxon>
        <taxon>Craniata</taxon>
        <taxon>Vertebrata</taxon>
        <taxon>Euteleostomi</taxon>
        <taxon>Lepidosauria</taxon>
        <taxon>Squamata</taxon>
        <taxon>Bifurcata</taxon>
        <taxon>Unidentata</taxon>
        <taxon>Episquamata</taxon>
        <taxon>Toxicofera</taxon>
        <taxon>Serpentes</taxon>
        <taxon>Colubroidea</taxon>
        <taxon>Elapidae</taxon>
        <taxon>Elapinae</taxon>
        <taxon>Naja</taxon>
    </lineage>
</organism>
<dbReference type="GO" id="GO:0005634">
    <property type="term" value="C:nucleus"/>
    <property type="evidence" value="ECO:0007669"/>
    <property type="project" value="UniProtKB-SubCell"/>
</dbReference>
<evidence type="ECO:0000256" key="4">
    <source>
        <dbReference type="ARBA" id="ARBA00023242"/>
    </source>
</evidence>
<dbReference type="Gene3D" id="1.10.10.10">
    <property type="entry name" value="Winged helix-like DNA-binding domain superfamily/Winged helix DNA-binding domain"/>
    <property type="match status" value="1"/>
</dbReference>
<reference evidence="8" key="1">
    <citation type="submission" date="2025-08" db="UniProtKB">
        <authorList>
            <consortium name="Ensembl"/>
        </authorList>
    </citation>
    <scope>IDENTIFICATION</scope>
</reference>
<sequence length="157" mass="18187">NNKTTAILAFLSKLWVLVDAVLNNQPPWFQNGQTFLLLVKQRFNKAFFPKYFKHSSMASFANIYGFHTLVEIDSGIVIQERNGPVDFQYKISSSRPEENKICHRDLSKILNNVLKIGIKQETETDRSAKHLQQQLTIQKTMTFIATVLNNQLVTYYF</sequence>
<dbReference type="InterPro" id="IPR036390">
    <property type="entry name" value="WH_DNA-bd_sf"/>
</dbReference>
<evidence type="ECO:0000256" key="6">
    <source>
        <dbReference type="SAM" id="SignalP"/>
    </source>
</evidence>
<dbReference type="Proteomes" id="UP000694559">
    <property type="component" value="Unplaced"/>
</dbReference>
<evidence type="ECO:0000259" key="7">
    <source>
        <dbReference type="SMART" id="SM00415"/>
    </source>
</evidence>
<accession>A0A8C6YH15</accession>
<proteinExistence type="inferred from homology"/>
<reference evidence="8" key="2">
    <citation type="submission" date="2025-09" db="UniProtKB">
        <authorList>
            <consortium name="Ensembl"/>
        </authorList>
    </citation>
    <scope>IDENTIFICATION</scope>
</reference>
<feature type="signal peptide" evidence="6">
    <location>
        <begin position="1"/>
        <end position="20"/>
    </location>
</feature>
<dbReference type="SMART" id="SM00415">
    <property type="entry name" value="HSF"/>
    <property type="match status" value="1"/>
</dbReference>
<protein>
    <recommendedName>
        <fullName evidence="7">HSF-type DNA-binding domain-containing protein</fullName>
    </recommendedName>
</protein>
<comment type="subcellular location">
    <subcellularLocation>
        <location evidence="1">Nucleus</location>
    </subcellularLocation>
</comment>
<evidence type="ECO:0000256" key="3">
    <source>
        <dbReference type="ARBA" id="ARBA00023125"/>
    </source>
</evidence>
<evidence type="ECO:0000256" key="1">
    <source>
        <dbReference type="ARBA" id="ARBA00004123"/>
    </source>
</evidence>
<evidence type="ECO:0000313" key="8">
    <source>
        <dbReference type="Ensembl" id="ENSNNAP00000028495.1"/>
    </source>
</evidence>
<dbReference type="GO" id="GO:0003700">
    <property type="term" value="F:DNA-binding transcription factor activity"/>
    <property type="evidence" value="ECO:0007669"/>
    <property type="project" value="InterPro"/>
</dbReference>
<keyword evidence="6" id="KW-0732">Signal</keyword>
<dbReference type="OrthoDB" id="60033at2759"/>
<dbReference type="SUPFAM" id="SSF46785">
    <property type="entry name" value="Winged helix' DNA-binding domain"/>
    <property type="match status" value="1"/>
</dbReference>
<keyword evidence="4" id="KW-0539">Nucleus</keyword>
<evidence type="ECO:0000256" key="2">
    <source>
        <dbReference type="ARBA" id="ARBA00006403"/>
    </source>
</evidence>
<keyword evidence="9" id="KW-1185">Reference proteome</keyword>
<name>A0A8C6YH15_NAJNA</name>
<comment type="similarity">
    <text evidence="2 5">Belongs to the HSF family.</text>
</comment>
<evidence type="ECO:0000256" key="5">
    <source>
        <dbReference type="RuleBase" id="RU004020"/>
    </source>
</evidence>
<dbReference type="InterPro" id="IPR036388">
    <property type="entry name" value="WH-like_DNA-bd_sf"/>
</dbReference>
<dbReference type="GO" id="GO:0043565">
    <property type="term" value="F:sequence-specific DNA binding"/>
    <property type="evidence" value="ECO:0007669"/>
    <property type="project" value="InterPro"/>
</dbReference>
<dbReference type="Ensembl" id="ENSNNAT00000029862.1">
    <property type="protein sequence ID" value="ENSNNAP00000028495.1"/>
    <property type="gene ID" value="ENSNNAG00000018328.1"/>
</dbReference>
<feature type="chain" id="PRO_5034428882" description="HSF-type DNA-binding domain-containing protein" evidence="6">
    <location>
        <begin position="21"/>
        <end position="157"/>
    </location>
</feature>